<evidence type="ECO:0000256" key="1">
    <source>
        <dbReference type="ARBA" id="ARBA00004141"/>
    </source>
</evidence>
<evidence type="ECO:0000313" key="11">
    <source>
        <dbReference type="Proteomes" id="UP000286681"/>
    </source>
</evidence>
<dbReference type="GO" id="GO:0046873">
    <property type="term" value="F:metal ion transmembrane transporter activity"/>
    <property type="evidence" value="ECO:0007669"/>
    <property type="project" value="InterPro"/>
</dbReference>
<evidence type="ECO:0000313" key="10">
    <source>
        <dbReference type="Proteomes" id="UP000185161"/>
    </source>
</evidence>
<dbReference type="EMBL" id="CP018820">
    <property type="protein sequence ID" value="APR51244.1"/>
    <property type="molecule type" value="Genomic_DNA"/>
</dbReference>
<reference evidence="10" key="2">
    <citation type="submission" date="2016-12" db="EMBL/GenBank/DDBJ databases">
        <title>Whole genome sequencing of Sphingomonas sp. ABOJV.</title>
        <authorList>
            <person name="Conlan S."/>
            <person name="Thomas P.J."/>
            <person name="Mullikin J."/>
            <person name="Palmore T.N."/>
            <person name="Frank K.M."/>
            <person name="Segre J.A."/>
        </authorList>
    </citation>
    <scope>NUCLEOTIDE SEQUENCE [LARGE SCALE GENOMIC DNA]</scope>
    <source>
        <strain evidence="10">ABOJV</strain>
    </source>
</reference>
<dbReference type="GO" id="GO:0016020">
    <property type="term" value="C:membrane"/>
    <property type="evidence" value="ECO:0007669"/>
    <property type="project" value="UniProtKB-SubCell"/>
</dbReference>
<feature type="transmembrane region" description="Helical" evidence="6">
    <location>
        <begin position="70"/>
        <end position="87"/>
    </location>
</feature>
<evidence type="ECO:0000256" key="3">
    <source>
        <dbReference type="ARBA" id="ARBA00022692"/>
    </source>
</evidence>
<gene>
    <name evidence="7" type="ORF">BRX40_01285</name>
    <name evidence="8" type="ORF">CA257_19575</name>
    <name evidence="9" type="ORF">DAH66_17960</name>
</gene>
<evidence type="ECO:0000313" key="8">
    <source>
        <dbReference type="EMBL" id="RSU99367.1"/>
    </source>
</evidence>
<accession>A0A1L6J5U2</accession>
<evidence type="ECO:0000256" key="2">
    <source>
        <dbReference type="ARBA" id="ARBA00009190"/>
    </source>
</evidence>
<dbReference type="Proteomes" id="UP000287746">
    <property type="component" value="Unassembled WGS sequence"/>
</dbReference>
<feature type="transmembrane region" description="Helical" evidence="6">
    <location>
        <begin position="132"/>
        <end position="153"/>
    </location>
</feature>
<sequence>MDSLVPAFIAALLAQAGDRSPWLVAILADRFGKPFTVALAAFLAHAAGNAVAATGGMLIAPMLTPNARQLLLALALGFAAMGALWRLKPPDRLEGWKLGTFATSLFGVGILAAGDTTQFFTLAFAAQEPAPVLAAIGATLAALGVNTAAALMGEKAWRKLPIGPYRVGFGLICLALGAVLAAGALRLI</sequence>
<dbReference type="Proteomes" id="UP000185161">
    <property type="component" value="Chromosome"/>
</dbReference>
<evidence type="ECO:0000256" key="4">
    <source>
        <dbReference type="ARBA" id="ARBA00022989"/>
    </source>
</evidence>
<dbReference type="RefSeq" id="WP_075150399.1">
    <property type="nucleotide sequence ID" value="NZ_CP018820.1"/>
</dbReference>
<dbReference type="OrthoDB" id="7585760at2"/>
<feature type="transmembrane region" description="Helical" evidence="6">
    <location>
        <begin position="165"/>
        <end position="185"/>
    </location>
</feature>
<keyword evidence="10" id="KW-1185">Reference proteome</keyword>
<evidence type="ECO:0000256" key="5">
    <source>
        <dbReference type="ARBA" id="ARBA00023136"/>
    </source>
</evidence>
<dbReference type="KEGG" id="skr:BRX40_01285"/>
<evidence type="ECO:0000313" key="9">
    <source>
        <dbReference type="EMBL" id="RSY79093.1"/>
    </source>
</evidence>
<evidence type="ECO:0000313" key="12">
    <source>
        <dbReference type="Proteomes" id="UP000287746"/>
    </source>
</evidence>
<dbReference type="AlphaFoldDB" id="A0A1L6J5U2"/>
<protein>
    <recommendedName>
        <fullName evidence="6">GDT1 family protein</fullName>
    </recommendedName>
</protein>
<reference evidence="7" key="1">
    <citation type="submission" date="2016-12" db="EMBL/GenBank/DDBJ databases">
        <title>Whole genome sequencing of Sphingomonas koreensis.</title>
        <authorList>
            <person name="Conlan S."/>
            <person name="Thomas P.J."/>
            <person name="Mullikin J."/>
            <person name="Palmore T.N."/>
            <person name="Frank K.M."/>
            <person name="Segre J.A."/>
        </authorList>
    </citation>
    <scope>NUCLEOTIDE SEQUENCE</scope>
    <source>
        <strain evidence="7">ABOJV</strain>
    </source>
</reference>
<feature type="transmembrane region" description="Helical" evidence="6">
    <location>
        <begin position="40"/>
        <end position="63"/>
    </location>
</feature>
<feature type="transmembrane region" description="Helical" evidence="6">
    <location>
        <begin position="99"/>
        <end position="125"/>
    </location>
</feature>
<proteinExistence type="inferred from homology"/>
<keyword evidence="4 6" id="KW-1133">Transmembrane helix</keyword>
<keyword evidence="5 6" id="KW-0472">Membrane</keyword>
<dbReference type="EMBL" id="QQYZ01000021">
    <property type="protein sequence ID" value="RSY79093.1"/>
    <property type="molecule type" value="Genomic_DNA"/>
</dbReference>
<organism evidence="7 10">
    <name type="scientific">Sphingomonas koreensis</name>
    <dbReference type="NCBI Taxonomy" id="93064"/>
    <lineage>
        <taxon>Bacteria</taxon>
        <taxon>Pseudomonadati</taxon>
        <taxon>Pseudomonadota</taxon>
        <taxon>Alphaproteobacteria</taxon>
        <taxon>Sphingomonadales</taxon>
        <taxon>Sphingomonadaceae</taxon>
        <taxon>Sphingomonas</taxon>
    </lineage>
</organism>
<name>A0A1L6J5U2_9SPHN</name>
<dbReference type="EMBL" id="QQWO01000022">
    <property type="protein sequence ID" value="RSU99367.1"/>
    <property type="molecule type" value="Genomic_DNA"/>
</dbReference>
<dbReference type="Pfam" id="PF01169">
    <property type="entry name" value="GDT1"/>
    <property type="match status" value="2"/>
</dbReference>
<evidence type="ECO:0000256" key="6">
    <source>
        <dbReference type="RuleBase" id="RU365102"/>
    </source>
</evidence>
<evidence type="ECO:0000313" key="7">
    <source>
        <dbReference type="EMBL" id="APR51244.1"/>
    </source>
</evidence>
<dbReference type="STRING" id="93064.BRX40_01285"/>
<keyword evidence="3 6" id="KW-0812">Transmembrane</keyword>
<comment type="similarity">
    <text evidence="2 6">Belongs to the GDT1 family.</text>
</comment>
<comment type="subcellular location">
    <subcellularLocation>
        <location evidence="1 6">Membrane</location>
        <topology evidence="1 6">Multi-pass membrane protein</topology>
    </subcellularLocation>
</comment>
<dbReference type="InterPro" id="IPR001727">
    <property type="entry name" value="GDT1-like"/>
</dbReference>
<dbReference type="GeneID" id="44131186"/>
<reference evidence="11 12" key="3">
    <citation type="submission" date="2018-07" db="EMBL/GenBank/DDBJ databases">
        <title>Genomic and Epidemiologic Investigation of an Indolent Hospital Outbreak.</title>
        <authorList>
            <person name="Johnson R.C."/>
            <person name="Deming C."/>
            <person name="Conlan S."/>
            <person name="Zellmer C.J."/>
            <person name="Michelin A.V."/>
            <person name="Lee-Lin S."/>
            <person name="Thomas P.J."/>
            <person name="Park M."/>
            <person name="Weingarten R.A."/>
            <person name="Less J."/>
            <person name="Dekker J.P."/>
            <person name="Frank K.M."/>
            <person name="Musser K.A."/>
            <person name="Mcquiston J.R."/>
            <person name="Henderson D.K."/>
            <person name="Lau A.F."/>
            <person name="Palmore T.N."/>
            <person name="Segre J.A."/>
        </authorList>
    </citation>
    <scope>NUCLEOTIDE SEQUENCE [LARGE SCALE GENOMIC DNA]</scope>
    <source>
        <strain evidence="9 12">SK-CDC1_0717</strain>
        <strain evidence="8 11">SK-NIH.Env10_0317</strain>
    </source>
</reference>
<dbReference type="Proteomes" id="UP000286681">
    <property type="component" value="Unassembled WGS sequence"/>
</dbReference>